<feature type="compositionally biased region" description="Basic residues" evidence="1">
    <location>
        <begin position="30"/>
        <end position="42"/>
    </location>
</feature>
<dbReference type="EMBL" id="JBBNAF010000005">
    <property type="protein sequence ID" value="KAK9142584.1"/>
    <property type="molecule type" value="Genomic_DNA"/>
</dbReference>
<evidence type="ECO:0000256" key="1">
    <source>
        <dbReference type="SAM" id="MobiDB-lite"/>
    </source>
</evidence>
<dbReference type="Proteomes" id="UP001420932">
    <property type="component" value="Unassembled WGS sequence"/>
</dbReference>
<name>A0AAP0PH26_9MAGN</name>
<gene>
    <name evidence="2" type="ORF">Syun_011984</name>
</gene>
<feature type="compositionally biased region" description="Basic residues" evidence="1">
    <location>
        <begin position="55"/>
        <end position="66"/>
    </location>
</feature>
<dbReference type="AlphaFoldDB" id="A0AAP0PH26"/>
<comment type="caution">
    <text evidence="2">The sequence shown here is derived from an EMBL/GenBank/DDBJ whole genome shotgun (WGS) entry which is preliminary data.</text>
</comment>
<keyword evidence="3" id="KW-1185">Reference proteome</keyword>
<organism evidence="2 3">
    <name type="scientific">Stephania yunnanensis</name>
    <dbReference type="NCBI Taxonomy" id="152371"/>
    <lineage>
        <taxon>Eukaryota</taxon>
        <taxon>Viridiplantae</taxon>
        <taxon>Streptophyta</taxon>
        <taxon>Embryophyta</taxon>
        <taxon>Tracheophyta</taxon>
        <taxon>Spermatophyta</taxon>
        <taxon>Magnoliopsida</taxon>
        <taxon>Ranunculales</taxon>
        <taxon>Menispermaceae</taxon>
        <taxon>Menispermoideae</taxon>
        <taxon>Cissampelideae</taxon>
        <taxon>Stephania</taxon>
    </lineage>
</organism>
<reference evidence="2 3" key="1">
    <citation type="submission" date="2024-01" db="EMBL/GenBank/DDBJ databases">
        <title>Genome assemblies of Stephania.</title>
        <authorList>
            <person name="Yang L."/>
        </authorList>
    </citation>
    <scope>NUCLEOTIDE SEQUENCE [LARGE SCALE GENOMIC DNA]</scope>
    <source>
        <strain evidence="2">YNDBR</strain>
        <tissue evidence="2">Leaf</tissue>
    </source>
</reference>
<evidence type="ECO:0000313" key="3">
    <source>
        <dbReference type="Proteomes" id="UP001420932"/>
    </source>
</evidence>
<feature type="compositionally biased region" description="Polar residues" evidence="1">
    <location>
        <begin position="70"/>
        <end position="80"/>
    </location>
</feature>
<protein>
    <submittedName>
        <fullName evidence="2">Uncharacterized protein</fullName>
    </submittedName>
</protein>
<accession>A0AAP0PH26</accession>
<sequence>MVETQNMGSGISGWSARRNPPITTNETFHNSHHGLHKKHKHNNIGNQTLNCAQGKYKRKSNPKSKKITQAIYNKKSQINDSKYKKQP</sequence>
<feature type="region of interest" description="Disordered" evidence="1">
    <location>
        <begin position="1"/>
        <end position="87"/>
    </location>
</feature>
<evidence type="ECO:0000313" key="2">
    <source>
        <dbReference type="EMBL" id="KAK9142584.1"/>
    </source>
</evidence>
<proteinExistence type="predicted"/>